<dbReference type="SMART" id="SM00966">
    <property type="entry name" value="SpoVT_AbrB"/>
    <property type="match status" value="1"/>
</dbReference>
<protein>
    <submittedName>
        <fullName evidence="3">AbrB/MazE/SpoVT family DNA-binding domain-containing protein</fullName>
    </submittedName>
</protein>
<accession>A0AA51R1M2</accession>
<dbReference type="InterPro" id="IPR037914">
    <property type="entry name" value="SpoVT-AbrB_sf"/>
</dbReference>
<name>A0AA51R1M2_9GAMM</name>
<reference evidence="3 4" key="1">
    <citation type="submission" date="2023-08" db="EMBL/GenBank/DDBJ databases">
        <title>New molecular markers tilS and rpoB for phylogenetic and monitoring studies of the genus Thiothrix biodiversity.</title>
        <authorList>
            <person name="Ravin N.V."/>
            <person name="Smolyakov D."/>
            <person name="Markov N.D."/>
            <person name="Beletsky A.V."/>
            <person name="Mardanov A.V."/>
            <person name="Rudenko T.S."/>
            <person name="Grabovich M.Y."/>
        </authorList>
    </citation>
    <scope>NUCLEOTIDE SEQUENCE</scope>
    <source>
        <strain evidence="3">DNT52</strain>
        <strain evidence="2 4">H33</strain>
    </source>
</reference>
<organism evidence="3">
    <name type="scientific">Thiothrix subterranea</name>
    <dbReference type="NCBI Taxonomy" id="2735563"/>
    <lineage>
        <taxon>Bacteria</taxon>
        <taxon>Pseudomonadati</taxon>
        <taxon>Pseudomonadota</taxon>
        <taxon>Gammaproteobacteria</taxon>
        <taxon>Thiotrichales</taxon>
        <taxon>Thiotrichaceae</taxon>
        <taxon>Thiothrix</taxon>
    </lineage>
</organism>
<dbReference type="Proteomes" id="UP001229862">
    <property type="component" value="Chromosome"/>
</dbReference>
<dbReference type="Gene3D" id="2.10.260.10">
    <property type="match status" value="1"/>
</dbReference>
<dbReference type="AlphaFoldDB" id="A0AA51R1M2"/>
<dbReference type="SUPFAM" id="SSF89447">
    <property type="entry name" value="AbrB/MazE/MraZ-like"/>
    <property type="match status" value="1"/>
</dbReference>
<evidence type="ECO:0000259" key="1">
    <source>
        <dbReference type="SMART" id="SM00966"/>
    </source>
</evidence>
<evidence type="ECO:0000313" key="3">
    <source>
        <dbReference type="EMBL" id="WML86934.1"/>
    </source>
</evidence>
<dbReference type="EMBL" id="JAVFKN010000034">
    <property type="protein sequence ID" value="MDQ5770584.1"/>
    <property type="molecule type" value="Genomic_DNA"/>
</dbReference>
<evidence type="ECO:0000313" key="4">
    <source>
        <dbReference type="Proteomes" id="UP001223336"/>
    </source>
</evidence>
<evidence type="ECO:0000313" key="2">
    <source>
        <dbReference type="EMBL" id="MDQ5770584.1"/>
    </source>
</evidence>
<dbReference type="Proteomes" id="UP001223336">
    <property type="component" value="Unassembled WGS sequence"/>
</dbReference>
<dbReference type="EMBL" id="CP133217">
    <property type="protein sequence ID" value="WML86934.1"/>
    <property type="molecule type" value="Genomic_DNA"/>
</dbReference>
<dbReference type="Pfam" id="PF04014">
    <property type="entry name" value="MazE_antitoxin"/>
    <property type="match status" value="1"/>
</dbReference>
<dbReference type="RefSeq" id="WP_308136270.1">
    <property type="nucleotide sequence ID" value="NZ_CP133197.1"/>
</dbReference>
<gene>
    <name evidence="2" type="ORF">RCC75_18800</name>
    <name evidence="3" type="ORF">RCG00_00915</name>
</gene>
<sequence length="91" mass="10450">MTYVQVKHKYKYQVTIPAALRKRLNLHEGDMLEVREQDGLLVLVPQAVSQRPAVQPRSPLLAMIGANKGSNLYKSAQDADNFIRKMRDEWN</sequence>
<feature type="domain" description="SpoVT-AbrB" evidence="1">
    <location>
        <begin position="6"/>
        <end position="51"/>
    </location>
</feature>
<keyword evidence="4" id="KW-1185">Reference proteome</keyword>
<dbReference type="NCBIfam" id="TIGR01439">
    <property type="entry name" value="lp_hng_hel_AbrB"/>
    <property type="match status" value="1"/>
</dbReference>
<dbReference type="GO" id="GO:0003677">
    <property type="term" value="F:DNA binding"/>
    <property type="evidence" value="ECO:0007669"/>
    <property type="project" value="UniProtKB-KW"/>
</dbReference>
<proteinExistence type="predicted"/>
<keyword evidence="3" id="KW-0238">DNA-binding</keyword>
<dbReference type="InterPro" id="IPR007159">
    <property type="entry name" value="SpoVT-AbrB_dom"/>
</dbReference>